<accession>A0ABW1FM83</accession>
<reference evidence="2" key="1">
    <citation type="journal article" date="2019" name="Int. J. Syst. Evol. Microbiol.">
        <title>The Global Catalogue of Microorganisms (GCM) 10K type strain sequencing project: providing services to taxonomists for standard genome sequencing and annotation.</title>
        <authorList>
            <consortium name="The Broad Institute Genomics Platform"/>
            <consortium name="The Broad Institute Genome Sequencing Center for Infectious Disease"/>
            <person name="Wu L."/>
            <person name="Ma J."/>
        </authorList>
    </citation>
    <scope>NUCLEOTIDE SEQUENCE [LARGE SCALE GENOMIC DNA]</scope>
    <source>
        <strain evidence="2">CGMCC 1.15809</strain>
    </source>
</reference>
<keyword evidence="2" id="KW-1185">Reference proteome</keyword>
<dbReference type="EMBL" id="JBHSPW010000009">
    <property type="protein sequence ID" value="MFC5895226.1"/>
    <property type="molecule type" value="Genomic_DNA"/>
</dbReference>
<protein>
    <submittedName>
        <fullName evidence="1">Uncharacterized protein</fullName>
    </submittedName>
</protein>
<proteinExistence type="predicted"/>
<sequence length="74" mass="8031">MNQHPHMIVHPPTPSGGRRVTVDGQIVGLAHGIGDVVKFMRRAGLAEPSEDIALDDPRLIEWRGGSPDDWPSSP</sequence>
<name>A0ABW1FM83_9ACTN</name>
<comment type="caution">
    <text evidence="1">The sequence shown here is derived from an EMBL/GenBank/DDBJ whole genome shotgun (WGS) entry which is preliminary data.</text>
</comment>
<dbReference type="Proteomes" id="UP001596241">
    <property type="component" value="Unassembled WGS sequence"/>
</dbReference>
<evidence type="ECO:0000313" key="2">
    <source>
        <dbReference type="Proteomes" id="UP001596241"/>
    </source>
</evidence>
<dbReference type="RefSeq" id="WP_345077997.1">
    <property type="nucleotide sequence ID" value="NZ_BAAAWG010000002.1"/>
</dbReference>
<gene>
    <name evidence="1" type="ORF">ACFP3M_20735</name>
</gene>
<organism evidence="1 2">
    <name type="scientific">Streptomyces ramulosus</name>
    <dbReference type="NCBI Taxonomy" id="47762"/>
    <lineage>
        <taxon>Bacteria</taxon>
        <taxon>Bacillati</taxon>
        <taxon>Actinomycetota</taxon>
        <taxon>Actinomycetes</taxon>
        <taxon>Kitasatosporales</taxon>
        <taxon>Streptomycetaceae</taxon>
        <taxon>Streptomyces</taxon>
    </lineage>
</organism>
<evidence type="ECO:0000313" key="1">
    <source>
        <dbReference type="EMBL" id="MFC5895226.1"/>
    </source>
</evidence>